<evidence type="ECO:0000313" key="2">
    <source>
        <dbReference type="EMBL" id="MTD32394.1"/>
    </source>
</evidence>
<proteinExistence type="predicted"/>
<sequence length="100" mass="11276">MPINTERAKIIREATLKAVAERNKLIHTSVDDLVHTYNQASDAITEHIQKAADQDDRITLNSLQELLSEVRKQLRGAGRSARPAAFPPVKRSRSHWRAPV</sequence>
<keyword evidence="3" id="KW-1185">Reference proteome</keyword>
<organism evidence="2 3">
    <name type="scientific">Paludibacterium denitrificans</name>
    <dbReference type="NCBI Taxonomy" id="2675226"/>
    <lineage>
        <taxon>Bacteria</taxon>
        <taxon>Pseudomonadati</taxon>
        <taxon>Pseudomonadota</taxon>
        <taxon>Betaproteobacteria</taxon>
        <taxon>Neisseriales</taxon>
        <taxon>Chromobacteriaceae</taxon>
        <taxon>Paludibacterium</taxon>
    </lineage>
</organism>
<evidence type="ECO:0000313" key="3">
    <source>
        <dbReference type="Proteomes" id="UP000446658"/>
    </source>
</evidence>
<evidence type="ECO:0000256" key="1">
    <source>
        <dbReference type="SAM" id="MobiDB-lite"/>
    </source>
</evidence>
<comment type="caution">
    <text evidence="2">The sequence shown here is derived from an EMBL/GenBank/DDBJ whole genome shotgun (WGS) entry which is preliminary data.</text>
</comment>
<feature type="region of interest" description="Disordered" evidence="1">
    <location>
        <begin position="76"/>
        <end position="100"/>
    </location>
</feature>
<feature type="compositionally biased region" description="Basic residues" evidence="1">
    <location>
        <begin position="90"/>
        <end position="100"/>
    </location>
</feature>
<dbReference type="Proteomes" id="UP000446658">
    <property type="component" value="Unassembled WGS sequence"/>
</dbReference>
<gene>
    <name evidence="2" type="ORF">GKE73_01160</name>
</gene>
<dbReference type="EMBL" id="WLYX01000001">
    <property type="protein sequence ID" value="MTD32394.1"/>
    <property type="molecule type" value="Genomic_DNA"/>
</dbReference>
<protein>
    <submittedName>
        <fullName evidence="2">Uncharacterized protein</fullName>
    </submittedName>
</protein>
<reference evidence="2 3" key="1">
    <citation type="submission" date="2019-11" db="EMBL/GenBank/DDBJ databases">
        <title>Draft genome sequence of Paludibacterium sp. dN18-1.</title>
        <authorList>
            <person name="Im W.-T."/>
        </authorList>
    </citation>
    <scope>NUCLEOTIDE SEQUENCE [LARGE SCALE GENOMIC DNA]</scope>
    <source>
        <strain evidence="3">dN 18-1</strain>
    </source>
</reference>
<dbReference type="RefSeq" id="WP_230368801.1">
    <property type="nucleotide sequence ID" value="NZ_WLYX01000001.1"/>
</dbReference>
<name>A0A844GC98_9NEIS</name>
<dbReference type="Gene3D" id="1.20.1260.10">
    <property type="match status" value="1"/>
</dbReference>
<accession>A0A844GC98</accession>
<dbReference type="InterPro" id="IPR012347">
    <property type="entry name" value="Ferritin-like"/>
</dbReference>
<dbReference type="AlphaFoldDB" id="A0A844GC98"/>